<dbReference type="AlphaFoldDB" id="A0A1F6TN39"/>
<name>A0A1F6TN39_9BACT</name>
<accession>A0A1F6TN39</accession>
<dbReference type="Proteomes" id="UP000176484">
    <property type="component" value="Unassembled WGS sequence"/>
</dbReference>
<comment type="caution">
    <text evidence="1">The sequence shown here is derived from an EMBL/GenBank/DDBJ whole genome shotgun (WGS) entry which is preliminary data.</text>
</comment>
<sequence length="138" mass="15735">MWVRGISNKSYIGVVISNRAHSIAWEAHTGSFAIGYVTTAFLIQIRRVFYHFSIKVFFRAGVIFATYKALSCRGVAFALVSDQVVLIDDKAIIRNYADYDDERYENIRKNIFAKVFHNVVCSITEIQHCVKLGVCIPH</sequence>
<protein>
    <submittedName>
        <fullName evidence="1">Uncharacterized protein</fullName>
    </submittedName>
</protein>
<gene>
    <name evidence="1" type="ORF">A2121_01475</name>
</gene>
<proteinExistence type="predicted"/>
<organism evidence="1 2">
    <name type="scientific">Candidatus Nomurabacteria bacterium GWB1_40_6</name>
    <dbReference type="NCBI Taxonomy" id="1801727"/>
    <lineage>
        <taxon>Bacteria</taxon>
        <taxon>Candidatus Nomuraibacteriota</taxon>
    </lineage>
</organism>
<evidence type="ECO:0000313" key="1">
    <source>
        <dbReference type="EMBL" id="OGI46530.1"/>
    </source>
</evidence>
<reference evidence="1 2" key="1">
    <citation type="journal article" date="2016" name="Nat. Commun.">
        <title>Thousands of microbial genomes shed light on interconnected biogeochemical processes in an aquifer system.</title>
        <authorList>
            <person name="Anantharaman K."/>
            <person name="Brown C.T."/>
            <person name="Hug L.A."/>
            <person name="Sharon I."/>
            <person name="Castelle C.J."/>
            <person name="Probst A.J."/>
            <person name="Thomas B.C."/>
            <person name="Singh A."/>
            <person name="Wilkins M.J."/>
            <person name="Karaoz U."/>
            <person name="Brodie E.L."/>
            <person name="Williams K.H."/>
            <person name="Hubbard S.S."/>
            <person name="Banfield J.F."/>
        </authorList>
    </citation>
    <scope>NUCLEOTIDE SEQUENCE [LARGE SCALE GENOMIC DNA]</scope>
</reference>
<dbReference type="EMBL" id="MFTD01000018">
    <property type="protein sequence ID" value="OGI46530.1"/>
    <property type="molecule type" value="Genomic_DNA"/>
</dbReference>
<evidence type="ECO:0000313" key="2">
    <source>
        <dbReference type="Proteomes" id="UP000176484"/>
    </source>
</evidence>